<dbReference type="AlphaFoldDB" id="A0A7M7PXV2"/>
<dbReference type="InParanoid" id="A0A7M7PXV2"/>
<sequence length="150" mass="16646">MLRLFQSYLIRSISRNSDVSIWSDLQGTPSSSASSTARPVETAAAAAAVDKDDDAPAHHSSPLSPPSPPTPLPQEDRPLRIPPTVEERQEDELPELHGVPVTREYLRERDFRRDIDSIYVLTSSLTSFELNDVLDLHVGGVKSFPDKNKK</sequence>
<reference evidence="2" key="1">
    <citation type="submission" date="2021-01" db="UniProtKB">
        <authorList>
            <consortium name="EnsemblMetazoa"/>
        </authorList>
    </citation>
    <scope>IDENTIFICATION</scope>
</reference>
<dbReference type="EnsemblMetazoa" id="XM_031920975">
    <property type="protein sequence ID" value="XP_031776835"/>
    <property type="gene ID" value="LOC116415781"/>
</dbReference>
<proteinExistence type="predicted"/>
<dbReference type="Proteomes" id="UP000002358">
    <property type="component" value="Chromosome 1"/>
</dbReference>
<dbReference type="GeneID" id="116415781"/>
<name>A0A7M7PXV2_NASVI</name>
<evidence type="ECO:0000313" key="2">
    <source>
        <dbReference type="EnsemblMetazoa" id="XP_031776835"/>
    </source>
</evidence>
<keyword evidence="3" id="KW-1185">Reference proteome</keyword>
<accession>A0A7M7PXV2</accession>
<dbReference type="RefSeq" id="XP_031776835.1">
    <property type="nucleotide sequence ID" value="XM_031920975.1"/>
</dbReference>
<evidence type="ECO:0000256" key="1">
    <source>
        <dbReference type="SAM" id="MobiDB-lite"/>
    </source>
</evidence>
<feature type="compositionally biased region" description="Pro residues" evidence="1">
    <location>
        <begin position="63"/>
        <end position="72"/>
    </location>
</feature>
<feature type="region of interest" description="Disordered" evidence="1">
    <location>
        <begin position="26"/>
        <end position="97"/>
    </location>
</feature>
<protein>
    <submittedName>
        <fullName evidence="2">Uncharacterized protein</fullName>
    </submittedName>
</protein>
<organism evidence="2 3">
    <name type="scientific">Nasonia vitripennis</name>
    <name type="common">Parasitic wasp</name>
    <dbReference type="NCBI Taxonomy" id="7425"/>
    <lineage>
        <taxon>Eukaryota</taxon>
        <taxon>Metazoa</taxon>
        <taxon>Ecdysozoa</taxon>
        <taxon>Arthropoda</taxon>
        <taxon>Hexapoda</taxon>
        <taxon>Insecta</taxon>
        <taxon>Pterygota</taxon>
        <taxon>Neoptera</taxon>
        <taxon>Endopterygota</taxon>
        <taxon>Hymenoptera</taxon>
        <taxon>Apocrita</taxon>
        <taxon>Proctotrupomorpha</taxon>
        <taxon>Chalcidoidea</taxon>
        <taxon>Pteromalidae</taxon>
        <taxon>Pteromalinae</taxon>
        <taxon>Nasonia</taxon>
    </lineage>
</organism>
<evidence type="ECO:0000313" key="3">
    <source>
        <dbReference type="Proteomes" id="UP000002358"/>
    </source>
</evidence>
<dbReference type="KEGG" id="nvi:116415781"/>